<gene>
    <name evidence="2" type="ORF">BCR34DRAFT_536993</name>
</gene>
<sequence length="134" mass="14836">MRPAALLPLALTLLPPLVFATPTFRGFADWTCQRSDEKYVTVSAAQLQDLAVQQWATADHTPQASWFFNWKEKEICPSNSDDTYAWLDVPQWQEDSQHGGGGGKMAVVYYKETDTYALCIVLAAVVGGYAGQCK</sequence>
<name>A0A1Y1ZQD9_9PLEO</name>
<reference evidence="2 3" key="1">
    <citation type="submission" date="2016-07" db="EMBL/GenBank/DDBJ databases">
        <title>Pervasive Adenine N6-methylation of Active Genes in Fungi.</title>
        <authorList>
            <consortium name="DOE Joint Genome Institute"/>
            <person name="Mondo S.J."/>
            <person name="Dannebaum R.O."/>
            <person name="Kuo R.C."/>
            <person name="Labutti K."/>
            <person name="Haridas S."/>
            <person name="Kuo A."/>
            <person name="Salamov A."/>
            <person name="Ahrendt S.R."/>
            <person name="Lipzen A."/>
            <person name="Sullivan W."/>
            <person name="Andreopoulos W.B."/>
            <person name="Clum A."/>
            <person name="Lindquist E."/>
            <person name="Daum C."/>
            <person name="Ramamoorthy G.K."/>
            <person name="Gryganskyi A."/>
            <person name="Culley D."/>
            <person name="Magnuson J.K."/>
            <person name="James T.Y."/>
            <person name="O'Malley M.A."/>
            <person name="Stajich J.E."/>
            <person name="Spatafora J.W."/>
            <person name="Visel A."/>
            <person name="Grigoriev I.V."/>
        </authorList>
    </citation>
    <scope>NUCLEOTIDE SEQUENCE [LARGE SCALE GENOMIC DNA]</scope>
    <source>
        <strain evidence="2 3">CBS 115471</strain>
    </source>
</reference>
<dbReference type="Proteomes" id="UP000193144">
    <property type="component" value="Unassembled WGS sequence"/>
</dbReference>
<dbReference type="AlphaFoldDB" id="A0A1Y1ZQD9"/>
<protein>
    <submittedName>
        <fullName evidence="2">Uncharacterized protein</fullName>
    </submittedName>
</protein>
<feature type="chain" id="PRO_5012688774" evidence="1">
    <location>
        <begin position="21"/>
        <end position="134"/>
    </location>
</feature>
<dbReference type="EMBL" id="MCFA01000051">
    <property type="protein sequence ID" value="ORY12448.1"/>
    <property type="molecule type" value="Genomic_DNA"/>
</dbReference>
<proteinExistence type="predicted"/>
<evidence type="ECO:0000313" key="3">
    <source>
        <dbReference type="Proteomes" id="UP000193144"/>
    </source>
</evidence>
<evidence type="ECO:0000313" key="2">
    <source>
        <dbReference type="EMBL" id="ORY12448.1"/>
    </source>
</evidence>
<evidence type="ECO:0000256" key="1">
    <source>
        <dbReference type="SAM" id="SignalP"/>
    </source>
</evidence>
<keyword evidence="3" id="KW-1185">Reference proteome</keyword>
<organism evidence="2 3">
    <name type="scientific">Clohesyomyces aquaticus</name>
    <dbReference type="NCBI Taxonomy" id="1231657"/>
    <lineage>
        <taxon>Eukaryota</taxon>
        <taxon>Fungi</taxon>
        <taxon>Dikarya</taxon>
        <taxon>Ascomycota</taxon>
        <taxon>Pezizomycotina</taxon>
        <taxon>Dothideomycetes</taxon>
        <taxon>Pleosporomycetidae</taxon>
        <taxon>Pleosporales</taxon>
        <taxon>Lindgomycetaceae</taxon>
        <taxon>Clohesyomyces</taxon>
    </lineage>
</organism>
<comment type="caution">
    <text evidence="2">The sequence shown here is derived from an EMBL/GenBank/DDBJ whole genome shotgun (WGS) entry which is preliminary data.</text>
</comment>
<feature type="signal peptide" evidence="1">
    <location>
        <begin position="1"/>
        <end position="20"/>
    </location>
</feature>
<accession>A0A1Y1ZQD9</accession>
<dbReference type="OrthoDB" id="3668416at2759"/>
<keyword evidence="1" id="KW-0732">Signal</keyword>